<evidence type="ECO:0000256" key="2">
    <source>
        <dbReference type="ARBA" id="ARBA00022737"/>
    </source>
</evidence>
<evidence type="ECO:0000313" key="4">
    <source>
        <dbReference type="Proteomes" id="UP001558713"/>
    </source>
</evidence>
<dbReference type="InterPro" id="IPR011990">
    <property type="entry name" value="TPR-like_helical_dom_sf"/>
</dbReference>
<gene>
    <name evidence="3" type="ORF">V5N11_034709</name>
</gene>
<dbReference type="Proteomes" id="UP001558713">
    <property type="component" value="Unassembled WGS sequence"/>
</dbReference>
<name>A0ABD1BYE1_CARAN</name>
<sequence length="326" mass="37945">MSMAHNLQQHAKRFLPYSNRTRRFFCSDINKTLWASNLTLQDRIESALEQKAGITTVLEQWRQQHGHRLNPSLVRGVFVKLCTSLQPHHALEVSDWMIKHKICNLTPEDYTDRFHLIENVLGFQEAENFFESIPENLRGESIYNSLLRNYAKRSGINDLDRAEFNFKKMRELGLLVRLSPNSSMVSLYTSFGIRHRVDEILKDMKEINIELDSVTVNNSLRVYASESDVEGMDKFLDDWKETVTLELLTMLDMAKAYLRAGDKGKAKVMLRKTEELMEDPKSYVELMRLYGEAGVRDGVYIVYGTCTRRRQKTRTVKDFKLCLDLS</sequence>
<evidence type="ECO:0000256" key="1">
    <source>
        <dbReference type="ARBA" id="ARBA00007626"/>
    </source>
</evidence>
<accession>A0ABD1BYE1</accession>
<comment type="caution">
    <text evidence="3">The sequence shown here is derived from an EMBL/GenBank/DDBJ whole genome shotgun (WGS) entry which is preliminary data.</text>
</comment>
<dbReference type="PANTHER" id="PTHR45717:SF30">
    <property type="entry name" value="PENTATRICOPEPTIDE REPEAT (PPR) SUPERFAMILY PROTEIN"/>
    <property type="match status" value="1"/>
</dbReference>
<keyword evidence="4" id="KW-1185">Reference proteome</keyword>
<dbReference type="PANTHER" id="PTHR45717">
    <property type="entry name" value="OS12G0527900 PROTEIN"/>
    <property type="match status" value="1"/>
</dbReference>
<proteinExistence type="inferred from homology"/>
<keyword evidence="2" id="KW-0677">Repeat</keyword>
<comment type="similarity">
    <text evidence="1">Belongs to the PPR family. P subfamily.</text>
</comment>
<dbReference type="Gene3D" id="1.25.40.10">
    <property type="entry name" value="Tetratricopeptide repeat domain"/>
    <property type="match status" value="1"/>
</dbReference>
<protein>
    <submittedName>
        <fullName evidence="3">Pentatricopeptide repeat-containing protein</fullName>
    </submittedName>
</protein>
<organism evidence="3 4">
    <name type="scientific">Cardamine amara subsp. amara</name>
    <dbReference type="NCBI Taxonomy" id="228776"/>
    <lineage>
        <taxon>Eukaryota</taxon>
        <taxon>Viridiplantae</taxon>
        <taxon>Streptophyta</taxon>
        <taxon>Embryophyta</taxon>
        <taxon>Tracheophyta</taxon>
        <taxon>Spermatophyta</taxon>
        <taxon>Magnoliopsida</taxon>
        <taxon>eudicotyledons</taxon>
        <taxon>Gunneridae</taxon>
        <taxon>Pentapetalae</taxon>
        <taxon>rosids</taxon>
        <taxon>malvids</taxon>
        <taxon>Brassicales</taxon>
        <taxon>Brassicaceae</taxon>
        <taxon>Cardamineae</taxon>
        <taxon>Cardamine</taxon>
    </lineage>
</organism>
<dbReference type="AlphaFoldDB" id="A0ABD1BYE1"/>
<dbReference type="EMBL" id="JBANAX010000107">
    <property type="protein sequence ID" value="KAL1222145.1"/>
    <property type="molecule type" value="Genomic_DNA"/>
</dbReference>
<reference evidence="3 4" key="1">
    <citation type="submission" date="2024-04" db="EMBL/GenBank/DDBJ databases">
        <title>Genome assembly C_amara_ONT_v2.</title>
        <authorList>
            <person name="Yant L."/>
            <person name="Moore C."/>
            <person name="Slenker M."/>
        </authorList>
    </citation>
    <scope>NUCLEOTIDE SEQUENCE [LARGE SCALE GENOMIC DNA]</scope>
    <source>
        <tissue evidence="3">Leaf</tissue>
    </source>
</reference>
<evidence type="ECO:0000313" key="3">
    <source>
        <dbReference type="EMBL" id="KAL1222145.1"/>
    </source>
</evidence>
<dbReference type="FunFam" id="1.25.40.10:FF:001541">
    <property type="entry name" value="Pentatricopeptide repeat (PPR) superfamily protein"/>
    <property type="match status" value="1"/>
</dbReference>